<evidence type="ECO:0000313" key="6">
    <source>
        <dbReference type="Proteomes" id="UP000286501"/>
    </source>
</evidence>
<dbReference type="EMBL" id="QRIN01000017">
    <property type="protein sequence ID" value="RHG66870.1"/>
    <property type="molecule type" value="Genomic_DNA"/>
</dbReference>
<evidence type="ECO:0000313" key="5">
    <source>
        <dbReference type="EMBL" id="RHG66870.1"/>
    </source>
</evidence>
<dbReference type="PANTHER" id="PTHR40661:SF1">
    <property type="entry name" value="HTH CRO_C1-TYPE DOMAIN-CONTAINING PROTEIN"/>
    <property type="match status" value="1"/>
</dbReference>
<dbReference type="CDD" id="cd06529">
    <property type="entry name" value="S24_LexA-like"/>
    <property type="match status" value="1"/>
</dbReference>
<name>A0A3R6ENH1_9BACT</name>
<accession>A0A3R6ENH1</accession>
<comment type="caution">
    <text evidence="5">The sequence shown here is derived from an EMBL/GenBank/DDBJ whole genome shotgun (WGS) entry which is preliminary data.</text>
</comment>
<keyword evidence="2" id="KW-0238">DNA-binding</keyword>
<sequence>MDDIITRIKSVIADSGLTSNAFALKVGMNSSNLSRKLNGKVPITSRDYRLICDSIGVNKDWLETGAGDKYIGEPLNGKETMQPVLGVPFYDVEFALGYDELYNDTPNMPTKFISIPGYEKADFWCRASGDSMKPVISNGDIIALKAVEDWQSFLPMNEVYAIMTTNDLRTVKIVRKGSDDAHFTLHAYNEEFEDQEIPKEAIIKVFKVLGSLKAI</sequence>
<dbReference type="AlphaFoldDB" id="A0A3R6ENH1"/>
<proteinExistence type="predicted"/>
<dbReference type="Pfam" id="PF00717">
    <property type="entry name" value="Peptidase_S24"/>
    <property type="match status" value="1"/>
</dbReference>
<dbReference type="CDD" id="cd00093">
    <property type="entry name" value="HTH_XRE"/>
    <property type="match status" value="1"/>
</dbReference>
<reference evidence="5 6" key="1">
    <citation type="submission" date="2018-08" db="EMBL/GenBank/DDBJ databases">
        <title>A genome reference for cultivated species of the human gut microbiota.</title>
        <authorList>
            <person name="Zou Y."/>
            <person name="Xue W."/>
            <person name="Luo G."/>
        </authorList>
    </citation>
    <scope>NUCLEOTIDE SEQUENCE [LARGE SCALE GENOMIC DNA]</scope>
    <source>
        <strain evidence="5 6">AM22-1</strain>
    </source>
</reference>
<organism evidence="5 6">
    <name type="scientific">Segatella copri</name>
    <dbReference type="NCBI Taxonomy" id="165179"/>
    <lineage>
        <taxon>Bacteria</taxon>
        <taxon>Pseudomonadati</taxon>
        <taxon>Bacteroidota</taxon>
        <taxon>Bacteroidia</taxon>
        <taxon>Bacteroidales</taxon>
        <taxon>Prevotellaceae</taxon>
        <taxon>Segatella</taxon>
    </lineage>
</organism>
<evidence type="ECO:0000256" key="3">
    <source>
        <dbReference type="ARBA" id="ARBA00023163"/>
    </source>
</evidence>
<evidence type="ECO:0000256" key="2">
    <source>
        <dbReference type="ARBA" id="ARBA00023125"/>
    </source>
</evidence>
<dbReference type="SUPFAM" id="SSF47413">
    <property type="entry name" value="lambda repressor-like DNA-binding domains"/>
    <property type="match status" value="1"/>
</dbReference>
<dbReference type="GO" id="GO:0003677">
    <property type="term" value="F:DNA binding"/>
    <property type="evidence" value="ECO:0007669"/>
    <property type="project" value="UniProtKB-KW"/>
</dbReference>
<dbReference type="InterPro" id="IPR039418">
    <property type="entry name" value="LexA-like"/>
</dbReference>
<protein>
    <submittedName>
        <fullName evidence="5">LexA family transcriptional regulator</fullName>
    </submittedName>
</protein>
<dbReference type="SUPFAM" id="SSF51306">
    <property type="entry name" value="LexA/Signal peptidase"/>
    <property type="match status" value="1"/>
</dbReference>
<evidence type="ECO:0000256" key="1">
    <source>
        <dbReference type="ARBA" id="ARBA00023015"/>
    </source>
</evidence>
<keyword evidence="1" id="KW-0805">Transcription regulation</keyword>
<feature type="domain" description="Peptidase S24/S26A/S26B/S26C" evidence="4">
    <location>
        <begin position="118"/>
        <end position="202"/>
    </location>
</feature>
<dbReference type="RefSeq" id="WP_118200596.1">
    <property type="nucleotide sequence ID" value="NZ_QRIE01000016.1"/>
</dbReference>
<dbReference type="Proteomes" id="UP000286501">
    <property type="component" value="Unassembled WGS sequence"/>
</dbReference>
<dbReference type="Gene3D" id="2.10.109.10">
    <property type="entry name" value="Umud Fragment, subunit A"/>
    <property type="match status" value="1"/>
</dbReference>
<dbReference type="InterPro" id="IPR036286">
    <property type="entry name" value="LexA/Signal_pep-like_sf"/>
</dbReference>
<dbReference type="InterPro" id="IPR015927">
    <property type="entry name" value="Peptidase_S24_S26A/B/C"/>
</dbReference>
<dbReference type="PANTHER" id="PTHR40661">
    <property type="match status" value="1"/>
</dbReference>
<keyword evidence="3" id="KW-0804">Transcription</keyword>
<dbReference type="Gene3D" id="1.10.260.40">
    <property type="entry name" value="lambda repressor-like DNA-binding domains"/>
    <property type="match status" value="1"/>
</dbReference>
<evidence type="ECO:0000259" key="4">
    <source>
        <dbReference type="Pfam" id="PF00717"/>
    </source>
</evidence>
<dbReference type="InterPro" id="IPR010982">
    <property type="entry name" value="Lambda_DNA-bd_dom_sf"/>
</dbReference>
<dbReference type="InterPro" id="IPR001387">
    <property type="entry name" value="Cro/C1-type_HTH"/>
</dbReference>
<gene>
    <name evidence="5" type="ORF">DW250_05610</name>
</gene>